<proteinExistence type="predicted"/>
<evidence type="ECO:0000313" key="1">
    <source>
        <dbReference type="EMBL" id="SVB62188.1"/>
    </source>
</evidence>
<name>A0A382FGG8_9ZZZZ</name>
<reference evidence="1" key="1">
    <citation type="submission" date="2018-05" db="EMBL/GenBank/DDBJ databases">
        <authorList>
            <person name="Lanie J.A."/>
            <person name="Ng W.-L."/>
            <person name="Kazmierczak K.M."/>
            <person name="Andrzejewski T.M."/>
            <person name="Davidsen T.M."/>
            <person name="Wayne K.J."/>
            <person name="Tettelin H."/>
            <person name="Glass J.I."/>
            <person name="Rusch D."/>
            <person name="Podicherti R."/>
            <person name="Tsui H.-C.T."/>
            <person name="Winkler M.E."/>
        </authorList>
    </citation>
    <scope>NUCLEOTIDE SEQUENCE</scope>
</reference>
<feature type="non-terminal residue" evidence="1">
    <location>
        <position position="1"/>
    </location>
</feature>
<gene>
    <name evidence="1" type="ORF">METZ01_LOCUS215042</name>
</gene>
<protein>
    <submittedName>
        <fullName evidence="1">Uncharacterized protein</fullName>
    </submittedName>
</protein>
<sequence>VGEHHCHWELTYSPEEEINAYATDEATVVIYKGIVQYA</sequence>
<dbReference type="EMBL" id="UINC01049884">
    <property type="protein sequence ID" value="SVB62188.1"/>
    <property type="molecule type" value="Genomic_DNA"/>
</dbReference>
<organism evidence="1">
    <name type="scientific">marine metagenome</name>
    <dbReference type="NCBI Taxonomy" id="408172"/>
    <lineage>
        <taxon>unclassified sequences</taxon>
        <taxon>metagenomes</taxon>
        <taxon>ecological metagenomes</taxon>
    </lineage>
</organism>
<accession>A0A382FGG8</accession>
<dbReference type="AlphaFoldDB" id="A0A382FGG8"/>
<feature type="non-terminal residue" evidence="1">
    <location>
        <position position="38"/>
    </location>
</feature>